<evidence type="ECO:0000313" key="2">
    <source>
        <dbReference type="EMBL" id="KAL0567437.1"/>
    </source>
</evidence>
<dbReference type="EMBL" id="JBAHYK010001588">
    <property type="protein sequence ID" value="KAL0567437.1"/>
    <property type="molecule type" value="Genomic_DNA"/>
</dbReference>
<organism evidence="2 3">
    <name type="scientific">Marasmius crinis-equi</name>
    <dbReference type="NCBI Taxonomy" id="585013"/>
    <lineage>
        <taxon>Eukaryota</taxon>
        <taxon>Fungi</taxon>
        <taxon>Dikarya</taxon>
        <taxon>Basidiomycota</taxon>
        <taxon>Agaricomycotina</taxon>
        <taxon>Agaricomycetes</taxon>
        <taxon>Agaricomycetidae</taxon>
        <taxon>Agaricales</taxon>
        <taxon>Marasmiineae</taxon>
        <taxon>Marasmiaceae</taxon>
        <taxon>Marasmius</taxon>
    </lineage>
</organism>
<protein>
    <recommendedName>
        <fullName evidence="4">F-box domain-containing protein</fullName>
    </recommendedName>
</protein>
<reference evidence="2 3" key="1">
    <citation type="submission" date="2024-02" db="EMBL/GenBank/DDBJ databases">
        <title>A draft genome for the cacao thread blight pathogen Marasmius crinis-equi.</title>
        <authorList>
            <person name="Cohen S.P."/>
            <person name="Baruah I.K."/>
            <person name="Amoako-Attah I."/>
            <person name="Bukari Y."/>
            <person name="Meinhardt L.W."/>
            <person name="Bailey B.A."/>
        </authorList>
    </citation>
    <scope>NUCLEOTIDE SEQUENCE [LARGE SCALE GENOMIC DNA]</scope>
    <source>
        <strain evidence="2 3">GH-76</strain>
    </source>
</reference>
<keyword evidence="1" id="KW-0175">Coiled coil</keyword>
<keyword evidence="3" id="KW-1185">Reference proteome</keyword>
<dbReference type="InterPro" id="IPR032675">
    <property type="entry name" value="LRR_dom_sf"/>
</dbReference>
<dbReference type="SUPFAM" id="SSF52047">
    <property type="entry name" value="RNI-like"/>
    <property type="match status" value="1"/>
</dbReference>
<dbReference type="Gene3D" id="3.80.10.10">
    <property type="entry name" value="Ribonuclease Inhibitor"/>
    <property type="match status" value="1"/>
</dbReference>
<dbReference type="Proteomes" id="UP001465976">
    <property type="component" value="Unassembled WGS sequence"/>
</dbReference>
<evidence type="ECO:0000256" key="1">
    <source>
        <dbReference type="SAM" id="Coils"/>
    </source>
</evidence>
<evidence type="ECO:0000313" key="3">
    <source>
        <dbReference type="Proteomes" id="UP001465976"/>
    </source>
</evidence>
<gene>
    <name evidence="2" type="ORF">V5O48_014553</name>
</gene>
<sequence length="551" mass="62533">MTTTKPDILGHVHDHAQVLKTMLRQSTPPYRPLVEERVQEFEDEIARLQADIDEHKTETTLLWLWAQKEHMEEYVQVGRSLLAPIRRMPRELLLRIFSIYCEGGNMFSIGSTGFDRMPNPILLSMVCALWRDMAISSSELWSDMGYYFGPEADLDDGKRCLRITEMFLQRAGSSPLSLSFDSLDFRTGQRHNGAMITPPVALSLDALCRRAEQWDSVEFSIPSTFTQQPSFRIAKGHLLNLRTIRIYEPQEHVPSTFDFLIPSPALRHAKVRLCLARPNDLLPPIPWQQLKSLSLDVSFRAPTVSHIIPLCTNLTDLELSIVTPLSEVTQNTQRVLIPTLRSLTIETIFRGCPAFQHFFRQFACPGLRSFYFGDDRVGTRLRLIGEEDIACLIEFLGHSSSCLTTLSLSCSQVSGEQAVQLLQHTSRLTSLRLNEKEFRPNDTGLLCTPSLFTHLTCTPSLPSLLPRLLHLKLVVDSSNFHHEQSERLIEAVRSRCIIPDLHSDAKPGADRLQSVEVEFWNRQATFPESLAPLESLRDAGLRVILPAKERS</sequence>
<accession>A0ABR3EXB6</accession>
<name>A0ABR3EXB6_9AGAR</name>
<evidence type="ECO:0008006" key="4">
    <source>
        <dbReference type="Google" id="ProtNLM"/>
    </source>
</evidence>
<proteinExistence type="predicted"/>
<feature type="coiled-coil region" evidence="1">
    <location>
        <begin position="31"/>
        <end position="58"/>
    </location>
</feature>
<comment type="caution">
    <text evidence="2">The sequence shown here is derived from an EMBL/GenBank/DDBJ whole genome shotgun (WGS) entry which is preliminary data.</text>
</comment>